<evidence type="ECO:0000256" key="1">
    <source>
        <dbReference type="ARBA" id="ARBA00034120"/>
    </source>
</evidence>
<dbReference type="EMBL" id="CP000103">
    <property type="protein sequence ID" value="ABB74237.1"/>
    <property type="molecule type" value="Genomic_DNA"/>
</dbReference>
<keyword evidence="3" id="KW-0548">Nucleotidyltransferase</keyword>
<sequence length="418" mass="47614">MAELYRKLYSNNRLRSAWQSIYENGISSKSPTIRTEIEQFSLSLEKNLRRIADQLREKRYVFSQSYGVAVKKKNNPSKKRPIVISPIPNRIVQRALLDVVQEIPSVRAKLDSGFNFGGIAEIGVPQAILKAYKTALEKPYFIRTDICAFFDNIPRSQALEIITSASKDDDFNTLLTQATTTELSNLITLGRDKELFPLEGKGVAQGSCLSPVLCNLLLDDFDKKMNARGIVCIRYIDDFILFAPSESKAFKAFASASAFLEKLNLSVYDPRHSPDKAEHGVSNKGFEFLGCSVRPDRIRPSDKSIKRLRDRVNEIFDKVIKKSSSPLRCINEKTTYKDALNEVSSTIRGWGNTYSFCTDDHLMINLDRYISEKILNFNRRYKQKIRAFSPEDKRRLLGVFLLQDCKKDESMRATVTAI</sequence>
<keyword evidence="3" id="KW-0695">RNA-directed DNA polymerase</keyword>
<dbReference type="PANTHER" id="PTHR34047">
    <property type="entry name" value="NUCLEAR INTRON MATURASE 1, MITOCHONDRIAL-RELATED"/>
    <property type="match status" value="1"/>
</dbReference>
<keyword evidence="5" id="KW-1185">Reference proteome</keyword>
<dbReference type="PROSITE" id="PS50878">
    <property type="entry name" value="RT_POL"/>
    <property type="match status" value="1"/>
</dbReference>
<dbReference type="EMBL" id="FNVK01000002">
    <property type="protein sequence ID" value="SEF48373.1"/>
    <property type="molecule type" value="Genomic_DNA"/>
</dbReference>
<dbReference type="InterPro" id="IPR051083">
    <property type="entry name" value="GrpII_Intron_Splice-Mob/Def"/>
</dbReference>
<dbReference type="GO" id="GO:0003964">
    <property type="term" value="F:RNA-directed DNA polymerase activity"/>
    <property type="evidence" value="ECO:0007669"/>
    <property type="project" value="UniProtKB-KW"/>
</dbReference>
<proteinExistence type="inferred from homology"/>
<feature type="domain" description="Reverse transcriptase" evidence="2">
    <location>
        <begin position="51"/>
        <end position="293"/>
    </location>
</feature>
<accession>Q2YAI4</accession>
<dbReference type="Pfam" id="PF00078">
    <property type="entry name" value="RVT_1"/>
    <property type="match status" value="1"/>
</dbReference>
<dbReference type="HOGENOM" id="CLU_043147_0_0_4"/>
<gene>
    <name evidence="3" type="ordered locus">Nmul_A0934</name>
    <name evidence="4" type="ORF">SAMN05216403_102105</name>
</gene>
<dbReference type="RefSeq" id="WP_011380282.1">
    <property type="nucleotide sequence ID" value="NC_007614.1"/>
</dbReference>
<dbReference type="SMR" id="Q2YAI4"/>
<evidence type="ECO:0000259" key="2">
    <source>
        <dbReference type="PROSITE" id="PS50878"/>
    </source>
</evidence>
<dbReference type="InterPro" id="IPR000477">
    <property type="entry name" value="RT_dom"/>
</dbReference>
<dbReference type="Proteomes" id="UP000002718">
    <property type="component" value="Chromosome"/>
</dbReference>
<evidence type="ECO:0000313" key="5">
    <source>
        <dbReference type="Proteomes" id="UP000002718"/>
    </source>
</evidence>
<dbReference type="KEGG" id="nmu:Nmul_A0934"/>
<evidence type="ECO:0000313" key="6">
    <source>
        <dbReference type="Proteomes" id="UP000236751"/>
    </source>
</evidence>
<protein>
    <submittedName>
        <fullName evidence="3">RNA-directed DNA polymerase (Reverse transcriptase)</fullName>
    </submittedName>
    <submittedName>
        <fullName evidence="4">Retron-type reverse transcriptase</fullName>
    </submittedName>
</protein>
<evidence type="ECO:0000313" key="3">
    <source>
        <dbReference type="EMBL" id="ABB74237.1"/>
    </source>
</evidence>
<evidence type="ECO:0000313" key="4">
    <source>
        <dbReference type="EMBL" id="SEF48373.1"/>
    </source>
</evidence>
<reference evidence="4 6" key="4">
    <citation type="submission" date="2016-10" db="EMBL/GenBank/DDBJ databases">
        <authorList>
            <person name="de Groot N.N."/>
        </authorList>
    </citation>
    <scope>NUCLEOTIDE SEQUENCE [LARGE SCALE GENOMIC DNA]</scope>
    <source>
        <strain evidence="4 6">Nl13</strain>
    </source>
</reference>
<keyword evidence="3" id="KW-0808">Transferase</keyword>
<organism evidence="3 5">
    <name type="scientific">Nitrosospira multiformis (strain ATCC 25196 / NCIMB 11849 / C 71)</name>
    <dbReference type="NCBI Taxonomy" id="323848"/>
    <lineage>
        <taxon>Bacteria</taxon>
        <taxon>Pseudomonadati</taxon>
        <taxon>Pseudomonadota</taxon>
        <taxon>Betaproteobacteria</taxon>
        <taxon>Nitrosomonadales</taxon>
        <taxon>Nitrosomonadaceae</taxon>
        <taxon>Nitrosospira</taxon>
    </lineage>
</organism>
<dbReference type="Proteomes" id="UP000236751">
    <property type="component" value="Unassembled WGS sequence"/>
</dbReference>
<comment type="similarity">
    <text evidence="1">Belongs to the bacterial reverse transcriptase family.</text>
</comment>
<name>Q2YAI4_NITMU</name>
<reference evidence="3 5" key="3">
    <citation type="journal article" date="2008" name="Appl. Environ. Microbiol.">
        <title>Complete genome sequence of Nitrosospira multiformis, an ammonia-oxidizing bacterium from the soil environment.</title>
        <authorList>
            <person name="Norton J.M."/>
            <person name="Klotz M.G."/>
            <person name="Stein L.Y."/>
            <person name="Arp D.J."/>
            <person name="Bottomley P.J."/>
            <person name="Chain P.S."/>
            <person name="Hauser L.J."/>
            <person name="Land M.L."/>
            <person name="Larimer F.W."/>
            <person name="Shin M.W."/>
            <person name="Starkenburg S.R."/>
        </authorList>
    </citation>
    <scope>NUCLEOTIDE SEQUENCE [LARGE SCALE GENOMIC DNA]</scope>
    <source>
        <strain evidence="3">ATCC 25196</strain>
        <strain evidence="5">ATCC 25196 / NCIMB 11849 / C 71</strain>
    </source>
</reference>
<dbReference type="SUPFAM" id="SSF56672">
    <property type="entry name" value="DNA/RNA polymerases"/>
    <property type="match status" value="1"/>
</dbReference>
<dbReference type="eggNOG" id="COG3344">
    <property type="taxonomic scope" value="Bacteria"/>
</dbReference>
<dbReference type="OrthoDB" id="8068221at2"/>
<dbReference type="STRING" id="323848.Nmul_A0934"/>
<reference evidence="5" key="1">
    <citation type="submission" date="2005-08" db="EMBL/GenBank/DDBJ databases">
        <title>Complete sequence of chromosome 1 of Nitrosospira multiformis ATCC 25196.</title>
        <authorList>
            <person name="Copeland A."/>
            <person name="Lucas S."/>
            <person name="Lapidus A."/>
            <person name="Barry K."/>
            <person name="Detter J.C."/>
            <person name="Glavina T."/>
            <person name="Hammon N."/>
            <person name="Israni S."/>
            <person name="Pitluck S."/>
            <person name="Chain P."/>
            <person name="Malfatti S."/>
            <person name="Shin M."/>
            <person name="Vergez L."/>
            <person name="Schmutz J."/>
            <person name="Larimer F."/>
            <person name="Land M."/>
            <person name="Hauser L."/>
            <person name="Kyrpides N."/>
            <person name="Lykidis A."/>
            <person name="Richardson P."/>
        </authorList>
    </citation>
    <scope>NUCLEOTIDE SEQUENCE [LARGE SCALE GENOMIC DNA]</scope>
    <source>
        <strain evidence="5">ATCC 25196 / NCIMB 11849 / C 71</strain>
    </source>
</reference>
<dbReference type="InterPro" id="IPR043502">
    <property type="entry name" value="DNA/RNA_pol_sf"/>
</dbReference>
<dbReference type="AlphaFoldDB" id="Q2YAI4"/>
<reference evidence="3" key="2">
    <citation type="submission" date="2005-08" db="EMBL/GenBank/DDBJ databases">
        <title>Complete sequence of Chromosome 1 of Nitrosospira multiformis ATCC 25196.</title>
        <authorList>
            <consortium name="US DOE Joint Genome Institute"/>
            <person name="Copeland A."/>
            <person name="Lucas S."/>
            <person name="Lapidus A."/>
            <person name="Barry K."/>
            <person name="Detter J.C."/>
            <person name="Glavina T."/>
            <person name="Hammon N."/>
            <person name="Israni S."/>
            <person name="Pitluck S."/>
            <person name="Chain P."/>
            <person name="Malfatti S."/>
            <person name="Shin M."/>
            <person name="Vergez L."/>
            <person name="Schmutz J."/>
            <person name="Larimer F."/>
            <person name="Land M."/>
            <person name="Hauser L."/>
            <person name="Kyrpides N."/>
            <person name="Lykidis A."/>
            <person name="Richardson P."/>
        </authorList>
    </citation>
    <scope>NUCLEOTIDE SEQUENCE</scope>
    <source>
        <strain evidence="3">ATCC 25196</strain>
    </source>
</reference>
<dbReference type="PANTHER" id="PTHR34047:SF8">
    <property type="entry name" value="PROTEIN YKFC"/>
    <property type="match status" value="1"/>
</dbReference>